<keyword evidence="2" id="KW-1185">Reference proteome</keyword>
<dbReference type="Pfam" id="PF02567">
    <property type="entry name" value="PhzC-PhzF"/>
    <property type="match status" value="1"/>
</dbReference>
<dbReference type="PIRSF" id="PIRSF016184">
    <property type="entry name" value="PhzC_PhzF"/>
    <property type="match status" value="1"/>
</dbReference>
<evidence type="ECO:0000313" key="1">
    <source>
        <dbReference type="EMBL" id="SFL50083.1"/>
    </source>
</evidence>
<dbReference type="EMBL" id="FOTC01000007">
    <property type="protein sequence ID" value="SFL50083.1"/>
    <property type="molecule type" value="Genomic_DNA"/>
</dbReference>
<dbReference type="Gene3D" id="3.10.310.10">
    <property type="entry name" value="Diaminopimelate Epimerase, Chain A, domain 1"/>
    <property type="match status" value="2"/>
</dbReference>
<proteinExistence type="predicted"/>
<organism evidence="1 2">
    <name type="scientific">Halogranum rubrum</name>
    <dbReference type="NCBI Taxonomy" id="553466"/>
    <lineage>
        <taxon>Archaea</taxon>
        <taxon>Methanobacteriati</taxon>
        <taxon>Methanobacteriota</taxon>
        <taxon>Stenosarchaea group</taxon>
        <taxon>Halobacteria</taxon>
        <taxon>Halobacteriales</taxon>
        <taxon>Haloferacaceae</taxon>
    </lineage>
</organism>
<dbReference type="PANTHER" id="PTHR13774">
    <property type="entry name" value="PHENAZINE BIOSYNTHESIS PROTEIN"/>
    <property type="match status" value="1"/>
</dbReference>
<keyword evidence="1" id="KW-0413">Isomerase</keyword>
<reference evidence="2" key="1">
    <citation type="submission" date="2016-10" db="EMBL/GenBank/DDBJ databases">
        <authorList>
            <person name="Varghese N."/>
            <person name="Submissions S."/>
        </authorList>
    </citation>
    <scope>NUCLEOTIDE SEQUENCE [LARGE SCALE GENOMIC DNA]</scope>
    <source>
        <strain evidence="2">CGMCC 1.7738</strain>
    </source>
</reference>
<protein>
    <submittedName>
        <fullName evidence="1">Trans-2,3-dihydro-3-hydroxyanthranilate isomerase</fullName>
    </submittedName>
</protein>
<name>A0A1I4I7N4_9EURY</name>
<dbReference type="PANTHER" id="PTHR13774:SF32">
    <property type="entry name" value="ANTISENSE-ENHANCING SEQUENCE 1"/>
    <property type="match status" value="1"/>
</dbReference>
<dbReference type="Proteomes" id="UP000199607">
    <property type="component" value="Unassembled WGS sequence"/>
</dbReference>
<gene>
    <name evidence="1" type="ORF">SAMN04487950_4009</name>
</gene>
<accession>A0A1I4I7N4</accession>
<dbReference type="SUPFAM" id="SSF54506">
    <property type="entry name" value="Diaminopimelate epimerase-like"/>
    <property type="match status" value="1"/>
</dbReference>
<dbReference type="NCBIfam" id="TIGR00654">
    <property type="entry name" value="PhzF_family"/>
    <property type="match status" value="1"/>
</dbReference>
<dbReference type="GO" id="GO:0016853">
    <property type="term" value="F:isomerase activity"/>
    <property type="evidence" value="ECO:0007669"/>
    <property type="project" value="UniProtKB-KW"/>
</dbReference>
<dbReference type="AlphaFoldDB" id="A0A1I4I7N4"/>
<evidence type="ECO:0000313" key="2">
    <source>
        <dbReference type="Proteomes" id="UP000199607"/>
    </source>
</evidence>
<dbReference type="InterPro" id="IPR003719">
    <property type="entry name" value="Phenazine_PhzF-like"/>
</dbReference>
<sequence length="289" mass="31957">MHVVDVFAEEKYAGNQLAVVHDAADLSTEEMQAIIRETNFSEATFIESVEPRDGGYDVRIFDPAEEIPFAGHPTLGTAAVIREFVCEDRPDELTLNLGVGQIPVWVEEDAVDEQYWMRQIPPTFEDELDHETAARVLGLDARDVDEDFPIQFVSTGLPTLVVPLDSLDAAERASTNHGPYERDIVDPYGNVNILVFTTEAVDDTDLHVRVFSDSAGVPEDPATGSSNGCLAAYLVEHEYFGSRDIDVQVEQGYEMGRPSRLHLRATKENGDVDVRVGGRVVPVFEGHLL</sequence>
<dbReference type="GO" id="GO:0005737">
    <property type="term" value="C:cytoplasm"/>
    <property type="evidence" value="ECO:0007669"/>
    <property type="project" value="TreeGrafter"/>
</dbReference>
<dbReference type="STRING" id="553466.SAMN04487950_4009"/>